<protein>
    <submittedName>
        <fullName evidence="4">Sialate O-acetylesterase</fullName>
    </submittedName>
</protein>
<dbReference type="InterPro" id="IPR005181">
    <property type="entry name" value="SASA"/>
</dbReference>
<reference evidence="4 5" key="1">
    <citation type="submission" date="2016-10" db="EMBL/GenBank/DDBJ databases">
        <authorList>
            <person name="de Groot N.N."/>
        </authorList>
    </citation>
    <scope>NUCLEOTIDE SEQUENCE [LARGE SCALE GENOMIC DNA]</scope>
    <source>
        <strain evidence="4 5">DSM 21668</strain>
    </source>
</reference>
<name>A0A1G9Q1M5_9BACT</name>
<gene>
    <name evidence="4" type="ORF">SAMN04488090_2407</name>
</gene>
<evidence type="ECO:0000313" key="5">
    <source>
        <dbReference type="Proteomes" id="UP000198901"/>
    </source>
</evidence>
<dbReference type="Proteomes" id="UP000198901">
    <property type="component" value="Unassembled WGS sequence"/>
</dbReference>
<feature type="signal peptide" evidence="2">
    <location>
        <begin position="1"/>
        <end position="18"/>
    </location>
</feature>
<sequence>MKQLFLLLAGIAAFPCRADVKPNSLFSDHMVLQRGIDVPVWGTARDGETVRVELAGQTAQTTAANGKWMVRLKPLTAGGPYTLTISGDNTVKIEDVLVGEVWICSGQSNMERQLGPRRGQKPIIGWEKERDAANYPQIREYYVPLKYAPAPGTDIGSRWTVCSPATVSDFSAVGYFFAKHLHTDLKVPVGLLFTAFGGTPAENWTSRAALEKNPELQSLVTAYDAAVKEYPGKLDAFRKEEASLIRQFLADSVQAARYNQALPRRPAAPRDPHSGNYIAGLYNAMVVPLQPYGIKGAIWYQGESNNGRAKQYQTLFPTMIANWRADWKQGDFPFYFVQIAPHKDMQPQIREAQLIAWKNTPNTAMVVTTDCGDYADIHPADKQPVGQRLSLAARALAYGEPIEYSGPVFESVAYQGNKAVLSFKHTGGGLVAKDGPLRGFAIAGADNRFYPAMAQIQGNTIVVSNPLVDQPAAVRFGWENVPDVNLFNKEGLPATPFRTDKE</sequence>
<organism evidence="4 5">
    <name type="scientific">Siphonobacter aquaeclarae</name>
    <dbReference type="NCBI Taxonomy" id="563176"/>
    <lineage>
        <taxon>Bacteria</taxon>
        <taxon>Pseudomonadati</taxon>
        <taxon>Bacteroidota</taxon>
        <taxon>Cytophagia</taxon>
        <taxon>Cytophagales</taxon>
        <taxon>Cytophagaceae</taxon>
        <taxon>Siphonobacter</taxon>
    </lineage>
</organism>
<dbReference type="AlphaFoldDB" id="A0A1G9Q1M5"/>
<dbReference type="STRING" id="563176.SAMN04488090_2407"/>
<evidence type="ECO:0000313" key="4">
    <source>
        <dbReference type="EMBL" id="SDM04397.1"/>
    </source>
</evidence>
<proteinExistence type="predicted"/>
<dbReference type="RefSeq" id="WP_093202190.1">
    <property type="nucleotide sequence ID" value="NZ_FNGS01000004.1"/>
</dbReference>
<dbReference type="GO" id="GO:0001681">
    <property type="term" value="F:sialate O-acetylesterase activity"/>
    <property type="evidence" value="ECO:0007669"/>
    <property type="project" value="InterPro"/>
</dbReference>
<keyword evidence="1" id="KW-0378">Hydrolase</keyword>
<keyword evidence="5" id="KW-1185">Reference proteome</keyword>
<keyword evidence="2" id="KW-0732">Signal</keyword>
<dbReference type="EMBL" id="FNGS01000004">
    <property type="protein sequence ID" value="SDM04397.1"/>
    <property type="molecule type" value="Genomic_DNA"/>
</dbReference>
<dbReference type="InterPro" id="IPR039329">
    <property type="entry name" value="SIAE"/>
</dbReference>
<feature type="domain" description="Sialate O-acetylesterase" evidence="3">
    <location>
        <begin position="100"/>
        <end position="229"/>
    </location>
</feature>
<evidence type="ECO:0000259" key="3">
    <source>
        <dbReference type="Pfam" id="PF03629"/>
    </source>
</evidence>
<evidence type="ECO:0000256" key="1">
    <source>
        <dbReference type="ARBA" id="ARBA00022801"/>
    </source>
</evidence>
<accession>A0A1G9Q1M5</accession>
<dbReference type="Gene3D" id="3.40.50.1110">
    <property type="entry name" value="SGNH hydrolase"/>
    <property type="match status" value="1"/>
</dbReference>
<dbReference type="PANTHER" id="PTHR22901">
    <property type="entry name" value="SIALATE O-ACETYLESTERASE"/>
    <property type="match status" value="1"/>
</dbReference>
<dbReference type="GO" id="GO:0005975">
    <property type="term" value="P:carbohydrate metabolic process"/>
    <property type="evidence" value="ECO:0007669"/>
    <property type="project" value="TreeGrafter"/>
</dbReference>
<dbReference type="InterPro" id="IPR036514">
    <property type="entry name" value="SGNH_hydro_sf"/>
</dbReference>
<feature type="domain" description="Sialate O-acetylesterase" evidence="3">
    <location>
        <begin position="284"/>
        <end position="378"/>
    </location>
</feature>
<evidence type="ECO:0000256" key="2">
    <source>
        <dbReference type="SAM" id="SignalP"/>
    </source>
</evidence>
<dbReference type="PANTHER" id="PTHR22901:SF0">
    <property type="entry name" value="SIALATE O-ACETYLESTERASE"/>
    <property type="match status" value="1"/>
</dbReference>
<feature type="chain" id="PRO_5011776059" evidence="2">
    <location>
        <begin position="19"/>
        <end position="502"/>
    </location>
</feature>
<dbReference type="SUPFAM" id="SSF52266">
    <property type="entry name" value="SGNH hydrolase"/>
    <property type="match status" value="1"/>
</dbReference>
<dbReference type="Pfam" id="PF03629">
    <property type="entry name" value="SASA"/>
    <property type="match status" value="2"/>
</dbReference>
<dbReference type="OrthoDB" id="9816001at2"/>